<evidence type="ECO:0000313" key="2">
    <source>
        <dbReference type="Proteomes" id="UP000031390"/>
    </source>
</evidence>
<dbReference type="AlphaFoldDB" id="A0A0C1GMZ6"/>
<evidence type="ECO:0000313" key="1">
    <source>
        <dbReference type="EMBL" id="KIC07730.1"/>
    </source>
</evidence>
<organism evidence="1 2">
    <name type="scientific">Morococcus cerebrosus</name>
    <dbReference type="NCBI Taxonomy" id="1056807"/>
    <lineage>
        <taxon>Bacteria</taxon>
        <taxon>Pseudomonadati</taxon>
        <taxon>Pseudomonadota</taxon>
        <taxon>Betaproteobacteria</taxon>
        <taxon>Neisseriales</taxon>
        <taxon>Neisseriaceae</taxon>
        <taxon>Morococcus</taxon>
    </lineage>
</organism>
<name>A0A0C1GMZ6_9NEIS</name>
<gene>
    <name evidence="1" type="ORF">MCC93_12960</name>
</gene>
<protein>
    <submittedName>
        <fullName evidence="1">Uncharacterized protein</fullName>
    </submittedName>
</protein>
<dbReference type="EMBL" id="JUFZ01000048">
    <property type="protein sequence ID" value="KIC07730.1"/>
    <property type="molecule type" value="Genomic_DNA"/>
</dbReference>
<sequence length="60" mass="6683">METVFMMQPFLQKTGFQTTCSSRLIPSGLRLKSSADASPAGMYPLHQLPTRGRLKKRITA</sequence>
<dbReference type="Proteomes" id="UP000031390">
    <property type="component" value="Unassembled WGS sequence"/>
</dbReference>
<proteinExistence type="predicted"/>
<comment type="caution">
    <text evidence="1">The sequence shown here is derived from an EMBL/GenBank/DDBJ whole genome shotgun (WGS) entry which is preliminary data.</text>
</comment>
<reference evidence="1 2" key="1">
    <citation type="submission" date="2014-12" db="EMBL/GenBank/DDBJ databases">
        <title>Genome sequence of Morococcus cerebrosus.</title>
        <authorList>
            <person name="Shin S.-K."/>
            <person name="Yi H."/>
        </authorList>
    </citation>
    <scope>NUCLEOTIDE SEQUENCE [LARGE SCALE GENOMIC DNA]</scope>
    <source>
        <strain evidence="1 2">CIP 81.93</strain>
    </source>
</reference>
<accession>A0A0C1GMZ6</accession>